<dbReference type="Proteomes" id="UP000008459">
    <property type="component" value="Chromosome"/>
</dbReference>
<gene>
    <name evidence="1" type="ORF">HMPREF0462_1017</name>
</gene>
<dbReference type="AlphaFoldDB" id="F4D6J6"/>
<dbReference type="KEGG" id="hpx:HMPREF0462_1017"/>
<dbReference type="PATRIC" id="fig|585538.3.peg.1041"/>
<name>F4D6J6_HELPX</name>
<accession>F4D6J6</accession>
<evidence type="ECO:0000313" key="2">
    <source>
        <dbReference type="Proteomes" id="UP000008459"/>
    </source>
</evidence>
<dbReference type="HOGENOM" id="CLU_2990516_0_0_7"/>
<sequence length="57" mass="6663">MGLAYEKAIKEDLSKFKRYQDALHSIKLDLMQKGFDDFSDAGFNKIESLKKEFSEQE</sequence>
<reference evidence="1 2" key="1">
    <citation type="submission" date="2011-03" db="EMBL/GenBank/DDBJ databases">
        <authorList>
            <person name="Muzny D."/>
            <person name="Qin X."/>
            <person name="Deng J."/>
            <person name="Jiang H."/>
            <person name="Liu Y."/>
            <person name="Qu J."/>
            <person name="Song X.-Z."/>
            <person name="Zhang L."/>
            <person name="Thornton R."/>
            <person name="Coyle M."/>
            <person name="Francisco L."/>
            <person name="Jackson L."/>
            <person name="Javaid M."/>
            <person name="Korchina V."/>
            <person name="Kovar C."/>
            <person name="Mata R."/>
            <person name="Mathew T."/>
            <person name="Ngo R."/>
            <person name="Nguyen L."/>
            <person name="Nguyen N."/>
            <person name="Okwuonu G."/>
            <person name="Ongeri F."/>
            <person name="Pham C."/>
            <person name="Simmons D."/>
            <person name="Wilczek-Boney K."/>
            <person name="Hale W."/>
            <person name="Jakkamsetti A."/>
            <person name="Pham P."/>
            <person name="Ruth R."/>
            <person name="San Lucas F."/>
            <person name="Warren J."/>
            <person name="Zhang J."/>
            <person name="Zhao Z."/>
            <person name="Zhou C."/>
            <person name="Zhu D."/>
            <person name="Lee S."/>
            <person name="Bess C."/>
            <person name="Blankenburg K."/>
            <person name="Forbes L."/>
            <person name="Fu Q."/>
            <person name="Gubbala S."/>
            <person name="Hirani K."/>
            <person name="Jayaseelan J.C."/>
            <person name="Lara F."/>
            <person name="Munidasa M."/>
            <person name="Palculict T."/>
            <person name="Patil S."/>
            <person name="Pu L.-L."/>
            <person name="Saada N."/>
            <person name="Tang L."/>
            <person name="Weissenberger G."/>
            <person name="Zhu Y."/>
            <person name="Hemphill L."/>
            <person name="Shang Y."/>
            <person name="Youmans B."/>
            <person name="Ayvaz T."/>
            <person name="Ross M."/>
            <person name="Santibanez J."/>
            <person name="Aqrawi P."/>
            <person name="Gross S."/>
            <person name="Joshi V."/>
            <person name="Fowler G."/>
            <person name="Nazareth L."/>
            <person name="Reid J."/>
            <person name="Worley K."/>
            <person name="Petrosino J."/>
            <person name="Highlander S."/>
            <person name="Gibbs R."/>
            <person name="Gibbs R."/>
        </authorList>
    </citation>
    <scope>NUCLEOTIDE SEQUENCE [LARGE SCALE GENOMIC DNA]</scope>
    <source>
        <strain evidence="1 2">83</strain>
    </source>
</reference>
<organism evidence="1 2">
    <name type="scientific">Helicobacter pylori 83</name>
    <dbReference type="NCBI Taxonomy" id="585538"/>
    <lineage>
        <taxon>Bacteria</taxon>
        <taxon>Pseudomonadati</taxon>
        <taxon>Campylobacterota</taxon>
        <taxon>Epsilonproteobacteria</taxon>
        <taxon>Campylobacterales</taxon>
        <taxon>Helicobacteraceae</taxon>
        <taxon>Helicobacter</taxon>
    </lineage>
</organism>
<dbReference type="EMBL" id="CP002605">
    <property type="protein sequence ID" value="AEE70621.1"/>
    <property type="molecule type" value="Genomic_DNA"/>
</dbReference>
<proteinExistence type="predicted"/>
<protein>
    <submittedName>
        <fullName evidence="1">Uncharacterized protein</fullName>
    </submittedName>
</protein>
<evidence type="ECO:0000313" key="1">
    <source>
        <dbReference type="EMBL" id="AEE70621.1"/>
    </source>
</evidence>